<gene>
    <name evidence="2" type="ORF">A1356_20705</name>
</gene>
<dbReference type="Proteomes" id="UP000077734">
    <property type="component" value="Unassembled WGS sequence"/>
</dbReference>
<proteinExistence type="predicted"/>
<dbReference type="Gene3D" id="3.30.420.10">
    <property type="entry name" value="Ribonuclease H-like superfamily/Ribonuclease H"/>
    <property type="match status" value="1"/>
</dbReference>
<dbReference type="RefSeq" id="WP_082889653.1">
    <property type="nucleotide sequence ID" value="NZ_CP023669.1"/>
</dbReference>
<organism evidence="2 3">
    <name type="scientific">Methylomonas koyamae</name>
    <dbReference type="NCBI Taxonomy" id="702114"/>
    <lineage>
        <taxon>Bacteria</taxon>
        <taxon>Pseudomonadati</taxon>
        <taxon>Pseudomonadota</taxon>
        <taxon>Gammaproteobacteria</taxon>
        <taxon>Methylococcales</taxon>
        <taxon>Methylococcaceae</taxon>
        <taxon>Methylomonas</taxon>
    </lineage>
</organism>
<keyword evidence="3" id="KW-1185">Reference proteome</keyword>
<dbReference type="InterPro" id="IPR036397">
    <property type="entry name" value="RNaseH_sf"/>
</dbReference>
<dbReference type="AlphaFoldDB" id="A0A291IJI9"/>
<dbReference type="PANTHER" id="PTHR46564">
    <property type="entry name" value="TRANSPOSASE"/>
    <property type="match status" value="1"/>
</dbReference>
<evidence type="ECO:0000259" key="1">
    <source>
        <dbReference type="Pfam" id="PF13358"/>
    </source>
</evidence>
<evidence type="ECO:0000313" key="3">
    <source>
        <dbReference type="Proteomes" id="UP000077734"/>
    </source>
</evidence>
<reference evidence="2 3" key="1">
    <citation type="submission" date="2016-03" db="EMBL/GenBank/DDBJ databases">
        <authorList>
            <person name="Heylen K."/>
            <person name="De Vos P."/>
            <person name="Vekeman B."/>
        </authorList>
    </citation>
    <scope>NUCLEOTIDE SEQUENCE [LARGE SCALE GENOMIC DNA]</scope>
    <source>
        <strain evidence="2 3">R-49807</strain>
    </source>
</reference>
<name>A0A291IJI9_9GAMM</name>
<dbReference type="PANTHER" id="PTHR46564:SF1">
    <property type="entry name" value="TRANSPOSASE"/>
    <property type="match status" value="1"/>
</dbReference>
<feature type="domain" description="Tc1-like transposase DDE" evidence="1">
    <location>
        <begin position="2"/>
        <end position="103"/>
    </location>
</feature>
<dbReference type="InterPro" id="IPR038717">
    <property type="entry name" value="Tc1-like_DDE_dom"/>
</dbReference>
<sequence length="109" mass="12438">MKTTGRRYGLNLISAVSARGDFRFMVQEGNVTAEVFVEFLKRLLRRAEQPIILVVDGHPIHKAKTVKTFVEQQQGRLKLAFLPPYAAQLNPDELSSRAWPSRCRKIKSN</sequence>
<dbReference type="EMBL" id="LUUL01000139">
    <property type="protein sequence ID" value="OAI21482.1"/>
    <property type="molecule type" value="Genomic_DNA"/>
</dbReference>
<dbReference type="Pfam" id="PF13358">
    <property type="entry name" value="DDE_3"/>
    <property type="match status" value="1"/>
</dbReference>
<accession>A0A291IJI9</accession>
<comment type="caution">
    <text evidence="2">The sequence shown here is derived from an EMBL/GenBank/DDBJ whole genome shotgun (WGS) entry which is preliminary data.</text>
</comment>
<evidence type="ECO:0000313" key="2">
    <source>
        <dbReference type="EMBL" id="OAI21482.1"/>
    </source>
</evidence>
<dbReference type="GO" id="GO:0003676">
    <property type="term" value="F:nucleic acid binding"/>
    <property type="evidence" value="ECO:0007669"/>
    <property type="project" value="InterPro"/>
</dbReference>
<dbReference type="KEGG" id="mko:MKLM6_2213"/>
<protein>
    <recommendedName>
        <fullName evidence="1">Tc1-like transposase DDE domain-containing protein</fullName>
    </recommendedName>
</protein>